<keyword evidence="1" id="KW-1133">Transmembrane helix</keyword>
<dbReference type="AlphaFoldDB" id="A0A9D5B0K0"/>
<reference evidence="2 3" key="1">
    <citation type="journal article" date="2022" name="Nat. Genet.">
        <title>Improved pea reference genome and pan-genome highlight genomic features and evolutionary characteristics.</title>
        <authorList>
            <person name="Yang T."/>
            <person name="Liu R."/>
            <person name="Luo Y."/>
            <person name="Hu S."/>
            <person name="Wang D."/>
            <person name="Wang C."/>
            <person name="Pandey M.K."/>
            <person name="Ge S."/>
            <person name="Xu Q."/>
            <person name="Li N."/>
            <person name="Li G."/>
            <person name="Huang Y."/>
            <person name="Saxena R.K."/>
            <person name="Ji Y."/>
            <person name="Li M."/>
            <person name="Yan X."/>
            <person name="He Y."/>
            <person name="Liu Y."/>
            <person name="Wang X."/>
            <person name="Xiang C."/>
            <person name="Varshney R.K."/>
            <person name="Ding H."/>
            <person name="Gao S."/>
            <person name="Zong X."/>
        </authorList>
    </citation>
    <scope>NUCLEOTIDE SEQUENCE [LARGE SCALE GENOMIC DNA]</scope>
    <source>
        <strain evidence="2 3">cv. Zhongwan 6</strain>
    </source>
</reference>
<name>A0A9D5B0K0_PEA</name>
<evidence type="ECO:0000256" key="1">
    <source>
        <dbReference type="SAM" id="Phobius"/>
    </source>
</evidence>
<feature type="transmembrane region" description="Helical" evidence="1">
    <location>
        <begin position="12"/>
        <end position="35"/>
    </location>
</feature>
<dbReference type="EMBL" id="JAMSHJ010000003">
    <property type="protein sequence ID" value="KAI5425871.1"/>
    <property type="molecule type" value="Genomic_DNA"/>
</dbReference>
<keyword evidence="1" id="KW-0472">Membrane</keyword>
<sequence length="155" mass="17166">MICLVGMLDNNGFFATVVVVETGSLVFVTMIVAAASSHNPTLVGALTRLQRCAFIRSREIQIIDAQALTTNQSLASTPTLRHLLSRNRRYSRRDNWDWCLEEVKDSLVPRLKPGLLLHCCLITAELVRLEIQRAIFGGGSVKLAELTQARLYGGL</sequence>
<dbReference type="Proteomes" id="UP001058974">
    <property type="component" value="Chromosome 3"/>
</dbReference>
<dbReference type="InterPro" id="IPR053296">
    <property type="entry name" value="TSET_member_tstB"/>
</dbReference>
<keyword evidence="1" id="KW-0812">Transmembrane</keyword>
<evidence type="ECO:0000313" key="3">
    <source>
        <dbReference type="Proteomes" id="UP001058974"/>
    </source>
</evidence>
<dbReference type="PANTHER" id="PTHR48151:SF3">
    <property type="entry name" value="SH3 DOMAIN-CONTAINING PROTEIN"/>
    <property type="match status" value="1"/>
</dbReference>
<organism evidence="2 3">
    <name type="scientific">Pisum sativum</name>
    <name type="common">Garden pea</name>
    <name type="synonym">Lathyrus oleraceus</name>
    <dbReference type="NCBI Taxonomy" id="3888"/>
    <lineage>
        <taxon>Eukaryota</taxon>
        <taxon>Viridiplantae</taxon>
        <taxon>Streptophyta</taxon>
        <taxon>Embryophyta</taxon>
        <taxon>Tracheophyta</taxon>
        <taxon>Spermatophyta</taxon>
        <taxon>Magnoliopsida</taxon>
        <taxon>eudicotyledons</taxon>
        <taxon>Gunneridae</taxon>
        <taxon>Pentapetalae</taxon>
        <taxon>rosids</taxon>
        <taxon>fabids</taxon>
        <taxon>Fabales</taxon>
        <taxon>Fabaceae</taxon>
        <taxon>Papilionoideae</taxon>
        <taxon>50 kb inversion clade</taxon>
        <taxon>NPAAA clade</taxon>
        <taxon>Hologalegina</taxon>
        <taxon>IRL clade</taxon>
        <taxon>Fabeae</taxon>
        <taxon>Lathyrus</taxon>
    </lineage>
</organism>
<evidence type="ECO:0000313" key="2">
    <source>
        <dbReference type="EMBL" id="KAI5425871.1"/>
    </source>
</evidence>
<keyword evidence="3" id="KW-1185">Reference proteome</keyword>
<comment type="caution">
    <text evidence="2">The sequence shown here is derived from an EMBL/GenBank/DDBJ whole genome shotgun (WGS) entry which is preliminary data.</text>
</comment>
<proteinExistence type="predicted"/>
<protein>
    <submittedName>
        <fullName evidence="2">Uncharacterized protein</fullName>
    </submittedName>
</protein>
<gene>
    <name evidence="2" type="ORF">KIW84_031626</name>
</gene>
<accession>A0A9D5B0K0</accession>
<dbReference type="PANTHER" id="PTHR48151">
    <property type="entry name" value="SH3 DOMAIN-CONTAINING PROTEIN"/>
    <property type="match status" value="1"/>
</dbReference>
<dbReference type="Gramene" id="Psat03G0162600-T1">
    <property type="protein sequence ID" value="KAI5425871.1"/>
    <property type="gene ID" value="KIW84_031626"/>
</dbReference>